<dbReference type="RefSeq" id="WP_017869389.1">
    <property type="nucleotide sequence ID" value="NZ_BMLZ01000001.1"/>
</dbReference>
<dbReference type="AlphaFoldDB" id="A0A345IEV9"/>
<dbReference type="Gene3D" id="3.40.50.2020">
    <property type="match status" value="1"/>
</dbReference>
<reference evidence="3" key="5">
    <citation type="submission" date="2024-05" db="EMBL/GenBank/DDBJ databases">
        <authorList>
            <person name="Sun Q."/>
            <person name="Zhou Y."/>
        </authorList>
    </citation>
    <scope>NUCLEOTIDE SEQUENCE</scope>
    <source>
        <strain evidence="3">CGMCC 1.8884</strain>
        <strain evidence="2">CGMCC 1.8885</strain>
    </source>
</reference>
<evidence type="ECO:0000313" key="3">
    <source>
        <dbReference type="EMBL" id="GGP28420.1"/>
    </source>
</evidence>
<reference evidence="2" key="2">
    <citation type="journal article" date="2014" name="Int. J. Syst. Evol. Microbiol.">
        <title>Complete genome sequence of Corynebacterium casei LMG S-19264T (=DSM 44701T), isolated from a smear-ripened cheese.</title>
        <authorList>
            <consortium name="US DOE Joint Genome Institute (JGI-PGF)"/>
            <person name="Walter F."/>
            <person name="Albersmeier A."/>
            <person name="Kalinowski J."/>
            <person name="Ruckert C."/>
        </authorList>
    </citation>
    <scope>NUCLEOTIDE SEQUENCE</scope>
    <source>
        <strain evidence="2">CGMCC 1.8885</strain>
    </source>
</reference>
<evidence type="ECO:0000313" key="1">
    <source>
        <dbReference type="EMBL" id="AXG98231.1"/>
    </source>
</evidence>
<protein>
    <submittedName>
        <fullName evidence="1">Uncharacterized protein</fullName>
    </submittedName>
</protein>
<gene>
    <name evidence="1" type="ORF">DVJ83_02615</name>
    <name evidence="3" type="ORF">GCM10008021_00710</name>
    <name evidence="2" type="ORF">GCM10010914_01880</name>
</gene>
<evidence type="ECO:0000313" key="4">
    <source>
        <dbReference type="Proteomes" id="UP000253744"/>
    </source>
</evidence>
<dbReference type="EMBL" id="BMLZ01000001">
    <property type="protein sequence ID" value="GGP28420.1"/>
    <property type="molecule type" value="Genomic_DNA"/>
</dbReference>
<reference evidence="1 4" key="3">
    <citation type="submission" date="2018-07" db="EMBL/GenBank/DDBJ databases">
        <title>Complete Genome and Methylome Analysis of Deinococcus wulumuqiensis NEB 479.</title>
        <authorList>
            <person name="Fomenkov A."/>
            <person name="Luyten Y."/>
            <person name="Vincze T."/>
            <person name="Anton B.P."/>
            <person name="Clark T."/>
            <person name="Roberts R.J."/>
            <person name="Morgan R.D."/>
        </authorList>
    </citation>
    <scope>NUCLEOTIDE SEQUENCE [LARGE SCALE GENOMIC DNA]</scope>
    <source>
        <strain evidence="1 4">NEB 479</strain>
    </source>
</reference>
<accession>A0A345IEV9</accession>
<dbReference type="InterPro" id="IPR029057">
    <property type="entry name" value="PRTase-like"/>
</dbReference>
<sequence length="170" mass="18137">MTLAFRESLTSLLPAPQDTLQRHLGQMTAQDWAALSELLAARLPEFDAVIALPGAELLGEQVAQMRGVPLLRADLSTGQPRWDKTAVTGEALLVTAQLESGEAELAAVQQARAQGLTVPVLAAAVERTSLGGRQRLTQTGAVIRAALQLADTPRGLNVERRAPDRWLTSA</sequence>
<keyword evidence="5" id="KW-1185">Reference proteome</keyword>
<reference evidence="5" key="4">
    <citation type="journal article" date="2019" name="Int. J. Syst. Evol. Microbiol.">
        <title>The Global Catalogue of Microorganisms (GCM) 10K type strain sequencing project: providing services to taxonomists for standard genome sequencing and annotation.</title>
        <authorList>
            <consortium name="The Broad Institute Genomics Platform"/>
            <consortium name="The Broad Institute Genome Sequencing Center for Infectious Disease"/>
            <person name="Wu L."/>
            <person name="Ma J."/>
        </authorList>
    </citation>
    <scope>NUCLEOTIDE SEQUENCE [LARGE SCALE GENOMIC DNA]</scope>
    <source>
        <strain evidence="5">CGMCC 1.8884</strain>
    </source>
</reference>
<dbReference type="EMBL" id="BMMA01000001">
    <property type="protein sequence ID" value="GGI71410.1"/>
    <property type="molecule type" value="Genomic_DNA"/>
</dbReference>
<name>A0A345IEV9_9DEIO</name>
<dbReference type="Proteomes" id="UP000630135">
    <property type="component" value="Unassembled WGS sequence"/>
</dbReference>
<dbReference type="Proteomes" id="UP000652720">
    <property type="component" value="Unassembled WGS sequence"/>
</dbReference>
<dbReference type="KEGG" id="dwu:DVJ83_02615"/>
<proteinExistence type="predicted"/>
<reference evidence="3" key="1">
    <citation type="journal article" date="2014" name="Int. J. Syst. Evol. Microbiol.">
        <title>Complete genome of a new Firmicutes species belonging to the dominant human colonic microbiota ('Ruminococcus bicirculans') reveals two chromosomes and a selective capacity to utilize plant glucans.</title>
        <authorList>
            <consortium name="NISC Comparative Sequencing Program"/>
            <person name="Wegmann U."/>
            <person name="Louis P."/>
            <person name="Goesmann A."/>
            <person name="Henrissat B."/>
            <person name="Duncan S.H."/>
            <person name="Flint H.J."/>
        </authorList>
    </citation>
    <scope>NUCLEOTIDE SEQUENCE</scope>
    <source>
        <strain evidence="3">CGMCC 1.8884</strain>
    </source>
</reference>
<dbReference type="Proteomes" id="UP000253744">
    <property type="component" value="Chromosome"/>
</dbReference>
<organism evidence="1 4">
    <name type="scientific">Deinococcus wulumuqiensis</name>
    <dbReference type="NCBI Taxonomy" id="980427"/>
    <lineage>
        <taxon>Bacteria</taxon>
        <taxon>Thermotogati</taxon>
        <taxon>Deinococcota</taxon>
        <taxon>Deinococci</taxon>
        <taxon>Deinococcales</taxon>
        <taxon>Deinococcaceae</taxon>
        <taxon>Deinococcus</taxon>
    </lineage>
</organism>
<dbReference type="GeneID" id="59164078"/>
<evidence type="ECO:0000313" key="2">
    <source>
        <dbReference type="EMBL" id="GGI71410.1"/>
    </source>
</evidence>
<evidence type="ECO:0000313" key="5">
    <source>
        <dbReference type="Proteomes" id="UP000630135"/>
    </source>
</evidence>
<dbReference type="EMBL" id="CP031158">
    <property type="protein sequence ID" value="AXG98231.1"/>
    <property type="molecule type" value="Genomic_DNA"/>
</dbReference>